<sequence length="283" mass="31677">MKRLFQISTMVIFTALLSTGCQSITAPEKLSFQDVINRTAKAEEKSHGSRFKIDGEQTFTINAKGQKQTINQKVDANAEMTTKPMAVHFKGNIQGNGQSQQIESYQVGSSIYQLANGSNWLKSEGADLDQFASNQTPSETIQKLQGLLSKLQKDKKDKAFNLKEKKDKYILSINFIEAPENIKQMFQKQMTGAIIPHLKQARVTVNENDIQLKKLDQVITIDKKTFKQEKMDQIMELNISIAQNGDTGTIHGSQKQTQTHQGEYKETIEVPADVKNNASPGPQ</sequence>
<evidence type="ECO:0000313" key="3">
    <source>
        <dbReference type="Proteomes" id="UP000198534"/>
    </source>
</evidence>
<name>A0A1H2WEX4_9BACL</name>
<protein>
    <recommendedName>
        <fullName evidence="4">Lipoprotein</fullName>
    </recommendedName>
</protein>
<dbReference type="PROSITE" id="PS51257">
    <property type="entry name" value="PROKAR_LIPOPROTEIN"/>
    <property type="match status" value="1"/>
</dbReference>
<feature type="region of interest" description="Disordered" evidence="1">
    <location>
        <begin position="246"/>
        <end position="283"/>
    </location>
</feature>
<dbReference type="Pfam" id="PF20316">
    <property type="entry name" value="DUF6612"/>
    <property type="match status" value="1"/>
</dbReference>
<feature type="compositionally biased region" description="Polar residues" evidence="1">
    <location>
        <begin position="246"/>
        <end position="261"/>
    </location>
</feature>
<dbReference type="InterPro" id="IPR046720">
    <property type="entry name" value="DUF6612"/>
</dbReference>
<dbReference type="OrthoDB" id="1957331at2"/>
<reference evidence="2 3" key="1">
    <citation type="submission" date="2016-10" db="EMBL/GenBank/DDBJ databases">
        <authorList>
            <person name="de Groot N.N."/>
        </authorList>
    </citation>
    <scope>NUCLEOTIDE SEQUENCE [LARGE SCALE GENOMIC DNA]</scope>
    <source>
        <strain evidence="2 3">DSM 45610</strain>
    </source>
</reference>
<dbReference type="RefSeq" id="WP_091738644.1">
    <property type="nucleotide sequence ID" value="NZ_FNNQ01000006.1"/>
</dbReference>
<dbReference type="AlphaFoldDB" id="A0A1H2WEX4"/>
<evidence type="ECO:0000256" key="1">
    <source>
        <dbReference type="SAM" id="MobiDB-lite"/>
    </source>
</evidence>
<gene>
    <name evidence="2" type="ORF">SAMN05444487_106107</name>
</gene>
<evidence type="ECO:0008006" key="4">
    <source>
        <dbReference type="Google" id="ProtNLM"/>
    </source>
</evidence>
<dbReference type="STRING" id="1048340.SAMN05444487_106107"/>
<accession>A0A1H2WEX4</accession>
<dbReference type="Gene3D" id="2.50.20.20">
    <property type="match status" value="1"/>
</dbReference>
<keyword evidence="3" id="KW-1185">Reference proteome</keyword>
<dbReference type="EMBL" id="FNNQ01000006">
    <property type="protein sequence ID" value="SDW79068.1"/>
    <property type="molecule type" value="Genomic_DNA"/>
</dbReference>
<proteinExistence type="predicted"/>
<dbReference type="Proteomes" id="UP000198534">
    <property type="component" value="Unassembled WGS sequence"/>
</dbReference>
<evidence type="ECO:0000313" key="2">
    <source>
        <dbReference type="EMBL" id="SDW79068.1"/>
    </source>
</evidence>
<organism evidence="2 3">
    <name type="scientific">Marininema mesophilum</name>
    <dbReference type="NCBI Taxonomy" id="1048340"/>
    <lineage>
        <taxon>Bacteria</taxon>
        <taxon>Bacillati</taxon>
        <taxon>Bacillota</taxon>
        <taxon>Bacilli</taxon>
        <taxon>Bacillales</taxon>
        <taxon>Thermoactinomycetaceae</taxon>
        <taxon>Marininema</taxon>
    </lineage>
</organism>